<comment type="pathway">
    <text evidence="2 8">Sulfur metabolism; hydrogen sulfide biosynthesis; sulfite from sulfate: step 2/3.</text>
</comment>
<dbReference type="Pfam" id="PF01583">
    <property type="entry name" value="APS_kinase"/>
    <property type="match status" value="1"/>
</dbReference>
<evidence type="ECO:0000313" key="12">
    <source>
        <dbReference type="EMBL" id="KAA9130909.1"/>
    </source>
</evidence>
<dbReference type="Gene3D" id="3.40.50.300">
    <property type="entry name" value="P-loop containing nucleotide triphosphate hydrolases"/>
    <property type="match status" value="1"/>
</dbReference>
<dbReference type="HAMAP" id="MF_00065">
    <property type="entry name" value="Adenylyl_sulf_kinase"/>
    <property type="match status" value="1"/>
</dbReference>
<dbReference type="Proteomes" id="UP000325372">
    <property type="component" value="Unassembled WGS sequence"/>
</dbReference>
<keyword evidence="5 8" id="KW-0547">Nucleotide-binding</keyword>
<dbReference type="InterPro" id="IPR014729">
    <property type="entry name" value="Rossmann-like_a/b/a_fold"/>
</dbReference>
<dbReference type="InterPro" id="IPR059117">
    <property type="entry name" value="APS_kinase_dom"/>
</dbReference>
<dbReference type="Gene3D" id="3.10.400.10">
    <property type="entry name" value="Sulfate adenylyltransferase"/>
    <property type="match status" value="1"/>
</dbReference>
<dbReference type="RefSeq" id="WP_150864547.1">
    <property type="nucleotide sequence ID" value="NZ_VYXP01000006.1"/>
</dbReference>
<accession>A0A5N0TC47</accession>
<sequence length="570" mass="64303">MGAFKEPHGGELKELYLPEHLADEEKIKAKDYPSWDLTPRQLCDLDLLLNGAFSPLEGFLNKADYESVRDGMRLVNGVLWPMPITLDVNEDFAGSVAEGDTIALRDAEGVLIATLEIEDIWAPNKEEEAEKVFGTTDDTHPAVNYLFHKAGSHYIGGKLRGVEVPTFYDFKLLRDTPAELRGKFRKLGWRKVVAFQTRNPLHRAHQELTFRAARECEANLLIQPVVGMTKPGDIDHFTRVRCYEHVLEQYPEQTTTLSLLNLAMRMAGPREAIWHALIRKNYGCTHFIVGRDHAGPGNDRDGNPFYGPYDAQDLFKEFEEEMDITMVPFKLMVYVENKAEYMPADETGPTDKVLNLSGTEFRRRLAEGLDIPEWFSYPKVVEELRRAHPPKHKQGFTIFFTGLSGSGKSTIANALMVKLLEDGSRPVTLLDGDVVRKNLSSELTFSEEHRNLNIQRIGYVASEITKNRGIAICAPIAPYAKMRRQVREAIEPLGGFLEVHVATPIEVCEERDRKGLYAKARAGIIKGFTGIDDPYEVPENAEIVIDTSELSPDLAAHRILITLEKHGYLK</sequence>
<dbReference type="AlphaFoldDB" id="A0A5N0TC47"/>
<feature type="domain" description="APS kinase" evidence="9">
    <location>
        <begin position="394"/>
        <end position="546"/>
    </location>
</feature>
<evidence type="ECO:0000259" key="11">
    <source>
        <dbReference type="Pfam" id="PF14306"/>
    </source>
</evidence>
<dbReference type="EMBL" id="VYXP01000006">
    <property type="protein sequence ID" value="KAA9130909.1"/>
    <property type="molecule type" value="Genomic_DNA"/>
</dbReference>
<evidence type="ECO:0000256" key="5">
    <source>
        <dbReference type="ARBA" id="ARBA00022741"/>
    </source>
</evidence>
<dbReference type="InterPro" id="IPR027417">
    <property type="entry name" value="P-loop_NTPase"/>
</dbReference>
<dbReference type="InterPro" id="IPR024951">
    <property type="entry name" value="Sulfurylase_cat_dom"/>
</dbReference>
<dbReference type="FunFam" id="3.40.50.300:FF:000802">
    <property type="entry name" value="Sulfate adenylyltransferase"/>
    <property type="match status" value="1"/>
</dbReference>
<dbReference type="InterPro" id="IPR015947">
    <property type="entry name" value="PUA-like_sf"/>
</dbReference>
<dbReference type="InterPro" id="IPR050512">
    <property type="entry name" value="Sulf_AdTrans/APS_kinase"/>
</dbReference>
<keyword evidence="8 12" id="KW-0418">Kinase</keyword>
<comment type="caution">
    <text evidence="12">The sequence shown here is derived from an EMBL/GenBank/DDBJ whole genome shotgun (WGS) entry which is preliminary data.</text>
</comment>
<dbReference type="NCBIfam" id="TIGR00339">
    <property type="entry name" value="sopT"/>
    <property type="match status" value="1"/>
</dbReference>
<feature type="domain" description="ATP-sulfurylase PUA-like" evidence="11">
    <location>
        <begin position="6"/>
        <end position="162"/>
    </location>
</feature>
<dbReference type="FunFam" id="3.40.50.620:FF:000052">
    <property type="entry name" value="Sulfate adenylyltransferase"/>
    <property type="match status" value="1"/>
</dbReference>
<dbReference type="GO" id="GO:0005737">
    <property type="term" value="C:cytoplasm"/>
    <property type="evidence" value="ECO:0007669"/>
    <property type="project" value="TreeGrafter"/>
</dbReference>
<evidence type="ECO:0000313" key="13">
    <source>
        <dbReference type="Proteomes" id="UP000325372"/>
    </source>
</evidence>
<evidence type="ECO:0000256" key="7">
    <source>
        <dbReference type="ARBA" id="ARBA00049370"/>
    </source>
</evidence>
<comment type="catalytic activity">
    <reaction evidence="7">
        <text>sulfate + ATP + H(+) = adenosine 5'-phosphosulfate + diphosphate</text>
        <dbReference type="Rhea" id="RHEA:18133"/>
        <dbReference type="ChEBI" id="CHEBI:15378"/>
        <dbReference type="ChEBI" id="CHEBI:16189"/>
        <dbReference type="ChEBI" id="CHEBI:30616"/>
        <dbReference type="ChEBI" id="CHEBI:33019"/>
        <dbReference type="ChEBI" id="CHEBI:58243"/>
        <dbReference type="EC" id="2.7.7.4"/>
    </reaction>
</comment>
<comment type="similarity">
    <text evidence="8">Belongs to the APS kinase family.</text>
</comment>
<dbReference type="SUPFAM" id="SSF88697">
    <property type="entry name" value="PUA domain-like"/>
    <property type="match status" value="1"/>
</dbReference>
<name>A0A5N0TC47_9GAMM</name>
<dbReference type="GO" id="GO:0004781">
    <property type="term" value="F:sulfate adenylyltransferase (ATP) activity"/>
    <property type="evidence" value="ECO:0007669"/>
    <property type="project" value="UniProtKB-EC"/>
</dbReference>
<dbReference type="GO" id="GO:0010134">
    <property type="term" value="P:sulfate assimilation via adenylyl sulfate reduction"/>
    <property type="evidence" value="ECO:0007669"/>
    <property type="project" value="TreeGrafter"/>
</dbReference>
<dbReference type="UniPathway" id="UPA00140">
    <property type="reaction ID" value="UER00205"/>
</dbReference>
<evidence type="ECO:0000256" key="8">
    <source>
        <dbReference type="HAMAP-Rule" id="MF_00065"/>
    </source>
</evidence>
<evidence type="ECO:0000256" key="2">
    <source>
        <dbReference type="ARBA" id="ARBA00004806"/>
    </source>
</evidence>
<keyword evidence="6 8" id="KW-0067">ATP-binding</keyword>
<keyword evidence="8" id="KW-0597">Phosphoprotein</keyword>
<feature type="binding site" evidence="8">
    <location>
        <begin position="402"/>
        <end position="409"/>
    </location>
    <ligand>
        <name>ATP</name>
        <dbReference type="ChEBI" id="CHEBI:30616"/>
    </ligand>
</feature>
<dbReference type="NCBIfam" id="TIGR00455">
    <property type="entry name" value="apsK"/>
    <property type="match status" value="1"/>
</dbReference>
<dbReference type="Pfam" id="PF01747">
    <property type="entry name" value="ATP-sulfurylase"/>
    <property type="match status" value="1"/>
</dbReference>
<keyword evidence="3 8" id="KW-0808">Transferase</keyword>
<protein>
    <recommendedName>
        <fullName evidence="8">Adenylyl-sulfate kinase</fullName>
        <ecNumber evidence="8">2.7.1.25</ecNumber>
    </recommendedName>
    <alternativeName>
        <fullName evidence="8">APS kinase</fullName>
    </alternativeName>
    <alternativeName>
        <fullName evidence="8">ATP adenosine-5'-phosphosulfate 3'-phosphotransferase</fullName>
    </alternativeName>
    <alternativeName>
        <fullName evidence="8">Adenosine-5'-phosphosulfate kinase</fullName>
    </alternativeName>
</protein>
<comment type="catalytic activity">
    <reaction evidence="1 8">
        <text>adenosine 5'-phosphosulfate + ATP = 3'-phosphoadenylyl sulfate + ADP + H(+)</text>
        <dbReference type="Rhea" id="RHEA:24152"/>
        <dbReference type="ChEBI" id="CHEBI:15378"/>
        <dbReference type="ChEBI" id="CHEBI:30616"/>
        <dbReference type="ChEBI" id="CHEBI:58243"/>
        <dbReference type="ChEBI" id="CHEBI:58339"/>
        <dbReference type="ChEBI" id="CHEBI:456216"/>
        <dbReference type="EC" id="2.7.1.25"/>
    </reaction>
</comment>
<dbReference type="EC" id="2.7.1.25" evidence="8"/>
<dbReference type="Pfam" id="PF14306">
    <property type="entry name" value="PUA_2"/>
    <property type="match status" value="1"/>
</dbReference>
<evidence type="ECO:0000256" key="3">
    <source>
        <dbReference type="ARBA" id="ARBA00022679"/>
    </source>
</evidence>
<dbReference type="CDD" id="cd00517">
    <property type="entry name" value="ATPS"/>
    <property type="match status" value="1"/>
</dbReference>
<organism evidence="12 13">
    <name type="scientific">Marinihelvus fidelis</name>
    <dbReference type="NCBI Taxonomy" id="2613842"/>
    <lineage>
        <taxon>Bacteria</taxon>
        <taxon>Pseudomonadati</taxon>
        <taxon>Pseudomonadota</taxon>
        <taxon>Gammaproteobacteria</taxon>
        <taxon>Chromatiales</taxon>
        <taxon>Wenzhouxiangellaceae</taxon>
        <taxon>Marinihelvus</taxon>
    </lineage>
</organism>
<evidence type="ECO:0000259" key="10">
    <source>
        <dbReference type="Pfam" id="PF01747"/>
    </source>
</evidence>
<dbReference type="GO" id="GO:0004020">
    <property type="term" value="F:adenylylsulfate kinase activity"/>
    <property type="evidence" value="ECO:0007669"/>
    <property type="project" value="UniProtKB-UniRule"/>
</dbReference>
<dbReference type="SUPFAM" id="SSF52540">
    <property type="entry name" value="P-loop containing nucleoside triphosphate hydrolases"/>
    <property type="match status" value="1"/>
</dbReference>
<dbReference type="SUPFAM" id="SSF52374">
    <property type="entry name" value="Nucleotidylyl transferase"/>
    <property type="match status" value="1"/>
</dbReference>
<dbReference type="InterPro" id="IPR025980">
    <property type="entry name" value="ATP-Sase_PUA-like_dom"/>
</dbReference>
<evidence type="ECO:0000256" key="1">
    <source>
        <dbReference type="ARBA" id="ARBA00001823"/>
    </source>
</evidence>
<keyword evidence="4 12" id="KW-0548">Nucleotidyltransferase</keyword>
<comment type="caution">
    <text evidence="8">Lacks conserved residue(s) required for the propagation of feature annotation.</text>
</comment>
<dbReference type="CDD" id="cd02027">
    <property type="entry name" value="APSK"/>
    <property type="match status" value="1"/>
</dbReference>
<gene>
    <name evidence="8" type="primary">cysC</name>
    <name evidence="12" type="ORF">F3N42_11160</name>
</gene>
<dbReference type="GO" id="GO:0019379">
    <property type="term" value="P:sulfate assimilation, phosphoadenylyl sulfate reduction by phosphoadenylyl-sulfate reductase (thioredoxin)"/>
    <property type="evidence" value="ECO:0007669"/>
    <property type="project" value="TreeGrafter"/>
</dbReference>
<dbReference type="PANTHER" id="PTHR42700:SF1">
    <property type="entry name" value="SULFATE ADENYLYLTRANSFERASE"/>
    <property type="match status" value="1"/>
</dbReference>
<dbReference type="InterPro" id="IPR002891">
    <property type="entry name" value="APS"/>
</dbReference>
<dbReference type="PANTHER" id="PTHR42700">
    <property type="entry name" value="SULFATE ADENYLYLTRANSFERASE"/>
    <property type="match status" value="1"/>
</dbReference>
<evidence type="ECO:0000256" key="4">
    <source>
        <dbReference type="ARBA" id="ARBA00022695"/>
    </source>
</evidence>
<dbReference type="NCBIfam" id="NF004040">
    <property type="entry name" value="PRK05537.1"/>
    <property type="match status" value="1"/>
</dbReference>
<dbReference type="Gene3D" id="3.40.50.620">
    <property type="entry name" value="HUPs"/>
    <property type="match status" value="1"/>
</dbReference>
<evidence type="ECO:0000259" key="9">
    <source>
        <dbReference type="Pfam" id="PF01583"/>
    </source>
</evidence>
<reference evidence="12 13" key="1">
    <citation type="submission" date="2019-09" db="EMBL/GenBank/DDBJ databases">
        <title>Wenzhouxiangella sp. Genome sequencing and assembly.</title>
        <authorList>
            <person name="Zhang R."/>
        </authorList>
    </citation>
    <scope>NUCLEOTIDE SEQUENCE [LARGE SCALE GENOMIC DNA]</scope>
    <source>
        <strain evidence="12 13">W260</strain>
    </source>
</reference>
<proteinExistence type="inferred from homology"/>
<feature type="domain" description="Sulphate adenylyltransferase catalytic" evidence="10">
    <location>
        <begin position="173"/>
        <end position="386"/>
    </location>
</feature>
<dbReference type="GO" id="GO:0005524">
    <property type="term" value="F:ATP binding"/>
    <property type="evidence" value="ECO:0007669"/>
    <property type="project" value="UniProtKB-UniRule"/>
</dbReference>
<dbReference type="GO" id="GO:0070814">
    <property type="term" value="P:hydrogen sulfide biosynthetic process"/>
    <property type="evidence" value="ECO:0007669"/>
    <property type="project" value="UniProtKB-UniRule"/>
</dbReference>
<dbReference type="NCBIfam" id="NF003013">
    <property type="entry name" value="PRK03846.1"/>
    <property type="match status" value="1"/>
</dbReference>
<evidence type="ECO:0000256" key="6">
    <source>
        <dbReference type="ARBA" id="ARBA00022840"/>
    </source>
</evidence>
<dbReference type="InterPro" id="IPR002650">
    <property type="entry name" value="Sulphate_adenylyltransferase"/>
</dbReference>
<keyword evidence="13" id="KW-1185">Reference proteome</keyword>
<comment type="function">
    <text evidence="8">Catalyzes the synthesis of activated sulfate.</text>
</comment>